<feature type="transmembrane region" description="Helical" evidence="1">
    <location>
        <begin position="240"/>
        <end position="261"/>
    </location>
</feature>
<dbReference type="AlphaFoldDB" id="A0A7M1AW00"/>
<dbReference type="Proteomes" id="UP000593910">
    <property type="component" value="Chromosome"/>
</dbReference>
<keyword evidence="1" id="KW-1133">Transmembrane helix</keyword>
<evidence type="ECO:0000256" key="1">
    <source>
        <dbReference type="SAM" id="Phobius"/>
    </source>
</evidence>
<feature type="transmembrane region" description="Helical" evidence="1">
    <location>
        <begin position="85"/>
        <end position="102"/>
    </location>
</feature>
<sequence length="286" mass="32817">MKIFISFIIIFLLLVSVGIEIDKQALELQDEAFKRAMITFGIAKSLNALISFIQGTELSLTPAGLGLTLSVGEILDPLNDMVERFSWVMLLASISLGIQKFLLIISGKLFLQTIFILSGIIALIMIWYKQLYQSRFFSYSLKIFILLLFFRFGAIAFIYLSQFTYTTILEQEYTQSLQIVENTKTELEEYQHKSTSEVQKSDENFFSSLKKSYSSSLESINVSKQLEAIEESSNKAFNNIVVLITVFVVESILLPLLYLWLVVHSIKFVFRSELKFDTLKNMYNEI</sequence>
<keyword evidence="3" id="KW-1185">Reference proteome</keyword>
<organism evidence="2 3">
    <name type="scientific">Sulfurimonas marina</name>
    <dbReference type="NCBI Taxonomy" id="2590551"/>
    <lineage>
        <taxon>Bacteria</taxon>
        <taxon>Pseudomonadati</taxon>
        <taxon>Campylobacterota</taxon>
        <taxon>Epsilonproteobacteria</taxon>
        <taxon>Campylobacterales</taxon>
        <taxon>Sulfurimonadaceae</taxon>
        <taxon>Sulfurimonas</taxon>
    </lineage>
</organism>
<evidence type="ECO:0000313" key="3">
    <source>
        <dbReference type="Proteomes" id="UP000593910"/>
    </source>
</evidence>
<protein>
    <submittedName>
        <fullName evidence="2">Uncharacterized protein</fullName>
    </submittedName>
</protein>
<keyword evidence="1" id="KW-0812">Transmembrane</keyword>
<evidence type="ECO:0000313" key="2">
    <source>
        <dbReference type="EMBL" id="QOP41623.1"/>
    </source>
</evidence>
<feature type="transmembrane region" description="Helical" evidence="1">
    <location>
        <begin position="140"/>
        <end position="160"/>
    </location>
</feature>
<accession>A0A7M1AW00</accession>
<name>A0A7M1AW00_9BACT</name>
<proteinExistence type="predicted"/>
<feature type="transmembrane region" description="Helical" evidence="1">
    <location>
        <begin position="109"/>
        <end position="128"/>
    </location>
</feature>
<reference evidence="2 3" key="1">
    <citation type="submission" date="2019-06" db="EMBL/GenBank/DDBJ databases">
        <title>Sulfurimonas gotlandica sp. nov., a chemoautotrophic and psychrotolerant epsilonproteobacterium isolated from a pelagic redoxcline, and an emended description of the genus Sulfurimonas.</title>
        <authorList>
            <person name="Wang S."/>
            <person name="Jiang L."/>
            <person name="Shao Z."/>
        </authorList>
    </citation>
    <scope>NUCLEOTIDE SEQUENCE [LARGE SCALE GENOMIC DNA]</scope>
    <source>
        <strain evidence="2 3">B2</strain>
    </source>
</reference>
<dbReference type="KEGG" id="smax:FJR03_07620"/>
<dbReference type="RefSeq" id="WP_193112940.1">
    <property type="nucleotide sequence ID" value="NZ_CP041165.1"/>
</dbReference>
<dbReference type="EMBL" id="CP041165">
    <property type="protein sequence ID" value="QOP41623.1"/>
    <property type="molecule type" value="Genomic_DNA"/>
</dbReference>
<gene>
    <name evidence="2" type="ORF">FJR03_07620</name>
</gene>
<keyword evidence="1" id="KW-0472">Membrane</keyword>